<accession>A0ABX4UT09</accession>
<sequence length="74" mass="8345">MNVQELHEKKYLGTTSAAKVTGVSPSTLRRWANRGRLRHLKTATGRMLFCPADLERLKPVEFPYIGGFPDRGSE</sequence>
<organism evidence="2 3">
    <name type="scientific">Varibaculum cambriense</name>
    <dbReference type="NCBI Taxonomy" id="184870"/>
    <lineage>
        <taxon>Bacteria</taxon>
        <taxon>Bacillati</taxon>
        <taxon>Actinomycetota</taxon>
        <taxon>Actinomycetes</taxon>
        <taxon>Actinomycetales</taxon>
        <taxon>Actinomycetaceae</taxon>
        <taxon>Varibaculum</taxon>
    </lineage>
</organism>
<evidence type="ECO:0000313" key="3">
    <source>
        <dbReference type="Proteomes" id="UP000243201"/>
    </source>
</evidence>
<dbReference type="Pfam" id="PF12728">
    <property type="entry name" value="HTH_17"/>
    <property type="match status" value="1"/>
</dbReference>
<protein>
    <recommendedName>
        <fullName evidence="1">Helix-turn-helix domain-containing protein</fullName>
    </recommendedName>
</protein>
<dbReference type="Proteomes" id="UP000243201">
    <property type="component" value="Unassembled WGS sequence"/>
</dbReference>
<keyword evidence="3" id="KW-1185">Reference proteome</keyword>
<dbReference type="RefSeq" id="WP_102184448.1">
    <property type="nucleotide sequence ID" value="NZ_PNGC01000002.1"/>
</dbReference>
<feature type="domain" description="Helix-turn-helix" evidence="1">
    <location>
        <begin position="11"/>
        <end position="57"/>
    </location>
</feature>
<name>A0ABX4UT09_9ACTO</name>
<proteinExistence type="predicted"/>
<dbReference type="InterPro" id="IPR041657">
    <property type="entry name" value="HTH_17"/>
</dbReference>
<dbReference type="Gene3D" id="1.10.1660.10">
    <property type="match status" value="1"/>
</dbReference>
<evidence type="ECO:0000313" key="2">
    <source>
        <dbReference type="EMBL" id="PMB89445.1"/>
    </source>
</evidence>
<reference evidence="2 3" key="1">
    <citation type="submission" date="2017-09" db="EMBL/GenBank/DDBJ databases">
        <title>Bacterial strain isolated from the female urinary microbiota.</title>
        <authorList>
            <person name="Thomas-White K."/>
            <person name="Kumar N."/>
            <person name="Forster S."/>
            <person name="Putonti C."/>
            <person name="Lawley T."/>
            <person name="Wolfe A.J."/>
        </authorList>
    </citation>
    <scope>NUCLEOTIDE SEQUENCE [LARGE SCALE GENOMIC DNA]</scope>
    <source>
        <strain evidence="2 3">UMB0744</strain>
    </source>
</reference>
<comment type="caution">
    <text evidence="2">The sequence shown here is derived from an EMBL/GenBank/DDBJ whole genome shotgun (WGS) entry which is preliminary data.</text>
</comment>
<dbReference type="EMBL" id="PNGC01000002">
    <property type="protein sequence ID" value="PMB89445.1"/>
    <property type="molecule type" value="Genomic_DNA"/>
</dbReference>
<dbReference type="InterPro" id="IPR009061">
    <property type="entry name" value="DNA-bd_dom_put_sf"/>
</dbReference>
<gene>
    <name evidence="2" type="ORF">CJ240_06665</name>
</gene>
<evidence type="ECO:0000259" key="1">
    <source>
        <dbReference type="Pfam" id="PF12728"/>
    </source>
</evidence>
<dbReference type="SUPFAM" id="SSF46955">
    <property type="entry name" value="Putative DNA-binding domain"/>
    <property type="match status" value="1"/>
</dbReference>